<sequence length="270" mass="31064">MGHQLFSINKLSLLLFSFIFIFFTNSVSAQKKQEEVNTYEDYQNRQKKVTNTPMDKQRTKRNLKQAGKVDTGIKFSDNARKSVKQDMKKFKPYTNATSDKQKKKNSKKQLSSAVEVVVDKNKGKKMNKTVAGHKGYVVVEKNKGRKVSKEAAGYKGGYVVVEKNKGRKVSKKAAGFKGGYVVVDRSRNRRIARKAANFKPNYIKVKQQLTLTKMYYGKGHGKNSYKYVQKKRFAPHFKEIPQRTTKGKSNSMKEKPVKYTYSKEEAEIWN</sequence>
<keyword evidence="2" id="KW-0732">Signal</keyword>
<comment type="caution">
    <text evidence="3">The sequence shown here is derived from an EMBL/GenBank/DDBJ whole genome shotgun (WGS) entry which is preliminary data.</text>
</comment>
<organism evidence="3 4">
    <name type="scientific">Flammeovirga aprica JL-4</name>
    <dbReference type="NCBI Taxonomy" id="694437"/>
    <lineage>
        <taxon>Bacteria</taxon>
        <taxon>Pseudomonadati</taxon>
        <taxon>Bacteroidota</taxon>
        <taxon>Cytophagia</taxon>
        <taxon>Cytophagales</taxon>
        <taxon>Flammeovirgaceae</taxon>
        <taxon>Flammeovirga</taxon>
    </lineage>
</organism>
<dbReference type="Proteomes" id="UP000576082">
    <property type="component" value="Unassembled WGS sequence"/>
</dbReference>
<evidence type="ECO:0000313" key="4">
    <source>
        <dbReference type="Proteomes" id="UP000576082"/>
    </source>
</evidence>
<protein>
    <submittedName>
        <fullName evidence="3">Uncharacterized protein</fullName>
    </submittedName>
</protein>
<name>A0A7X9XAJ3_9BACT</name>
<evidence type="ECO:0000256" key="2">
    <source>
        <dbReference type="SAM" id="SignalP"/>
    </source>
</evidence>
<feature type="signal peptide" evidence="2">
    <location>
        <begin position="1"/>
        <end position="29"/>
    </location>
</feature>
<dbReference type="EMBL" id="JABANE010000047">
    <property type="protein sequence ID" value="NME69732.1"/>
    <property type="molecule type" value="Genomic_DNA"/>
</dbReference>
<feature type="chain" id="PRO_5031251056" evidence="2">
    <location>
        <begin position="30"/>
        <end position="270"/>
    </location>
</feature>
<feature type="compositionally biased region" description="Basic and acidic residues" evidence="1">
    <location>
        <begin position="77"/>
        <end position="89"/>
    </location>
</feature>
<reference evidence="3 4" key="1">
    <citation type="submission" date="2020-04" db="EMBL/GenBank/DDBJ databases">
        <title>Flammeovirga sp. SR4, a novel species isolated from seawater.</title>
        <authorList>
            <person name="Wang X."/>
        </authorList>
    </citation>
    <scope>NUCLEOTIDE SEQUENCE [LARGE SCALE GENOMIC DNA]</scope>
    <source>
        <strain evidence="3 4">ATCC 23126</strain>
    </source>
</reference>
<gene>
    <name evidence="3" type="ORF">HHU12_17280</name>
</gene>
<dbReference type="AlphaFoldDB" id="A0A7X9XAJ3"/>
<evidence type="ECO:0000313" key="3">
    <source>
        <dbReference type="EMBL" id="NME69732.1"/>
    </source>
</evidence>
<dbReference type="RefSeq" id="WP_169657990.1">
    <property type="nucleotide sequence ID" value="NZ_JABANE010000047.1"/>
</dbReference>
<keyword evidence="4" id="KW-1185">Reference proteome</keyword>
<proteinExistence type="predicted"/>
<evidence type="ECO:0000256" key="1">
    <source>
        <dbReference type="SAM" id="MobiDB-lite"/>
    </source>
</evidence>
<accession>A0A7X9XAJ3</accession>
<feature type="region of interest" description="Disordered" evidence="1">
    <location>
        <begin position="37"/>
        <end position="113"/>
    </location>
</feature>